<dbReference type="EMBL" id="JYDP01000216">
    <property type="protein sequence ID" value="KRZ02785.1"/>
    <property type="molecule type" value="Genomic_DNA"/>
</dbReference>
<evidence type="ECO:0000259" key="1">
    <source>
        <dbReference type="Pfam" id="PF23055"/>
    </source>
</evidence>
<accession>A0A0V1GQA1</accession>
<dbReference type="EMBL" id="JYDP01000530">
    <property type="protein sequence ID" value="KRZ00258.1"/>
    <property type="molecule type" value="Genomic_DNA"/>
</dbReference>
<organism evidence="2 4">
    <name type="scientific">Trichinella zimbabwensis</name>
    <dbReference type="NCBI Taxonomy" id="268475"/>
    <lineage>
        <taxon>Eukaryota</taxon>
        <taxon>Metazoa</taxon>
        <taxon>Ecdysozoa</taxon>
        <taxon>Nematoda</taxon>
        <taxon>Enoplea</taxon>
        <taxon>Dorylaimia</taxon>
        <taxon>Trichinellida</taxon>
        <taxon>Trichinellidae</taxon>
        <taxon>Trichinella</taxon>
    </lineage>
</organism>
<evidence type="ECO:0000313" key="2">
    <source>
        <dbReference type="EMBL" id="KRZ00258.1"/>
    </source>
</evidence>
<dbReference type="Pfam" id="PF23055">
    <property type="entry name" value="DUF7041"/>
    <property type="match status" value="1"/>
</dbReference>
<sequence length="144" mass="15996">MPSRRNMNDTGHPLSNGVSTTLTVLTFNAADPEIWFLPLDLFFQPQHVVGESSKLHMAITAMPDEGQLCLKCTSQTQNQRILQALMNKELNDDKPSQFLRRIQLLFSGGSDDITRQLFLSKLPVHSHGPRILPRSAVDGMGRGG</sequence>
<evidence type="ECO:0000313" key="4">
    <source>
        <dbReference type="Proteomes" id="UP000055024"/>
    </source>
</evidence>
<comment type="caution">
    <text evidence="2">The sequence shown here is derived from an EMBL/GenBank/DDBJ whole genome shotgun (WGS) entry which is preliminary data.</text>
</comment>
<protein>
    <recommendedName>
        <fullName evidence="1">DUF7041 domain-containing protein</fullName>
    </recommendedName>
</protein>
<dbReference type="AlphaFoldDB" id="A0A0V1GQA1"/>
<reference evidence="2 4" key="1">
    <citation type="submission" date="2015-01" db="EMBL/GenBank/DDBJ databases">
        <title>Evolution of Trichinella species and genotypes.</title>
        <authorList>
            <person name="Korhonen P.K."/>
            <person name="Edoardo P."/>
            <person name="Giuseppe L.R."/>
            <person name="Gasser R.B."/>
        </authorList>
    </citation>
    <scope>NUCLEOTIDE SEQUENCE [LARGE SCALE GENOMIC DNA]</scope>
    <source>
        <strain evidence="2">ISS1029</strain>
    </source>
</reference>
<dbReference type="Proteomes" id="UP000055024">
    <property type="component" value="Unassembled WGS sequence"/>
</dbReference>
<evidence type="ECO:0000313" key="3">
    <source>
        <dbReference type="EMBL" id="KRZ02785.1"/>
    </source>
</evidence>
<gene>
    <name evidence="2" type="ORF">T11_1157</name>
    <name evidence="3" type="ORF">T11_13441</name>
</gene>
<feature type="domain" description="DUF7041" evidence="1">
    <location>
        <begin position="25"/>
        <end position="102"/>
    </location>
</feature>
<dbReference type="InterPro" id="IPR055469">
    <property type="entry name" value="DUF7041"/>
</dbReference>
<dbReference type="OrthoDB" id="5919867at2759"/>
<keyword evidence="4" id="KW-1185">Reference proteome</keyword>
<name>A0A0V1GQA1_9BILA</name>
<proteinExistence type="predicted"/>